<dbReference type="EMBL" id="MLCF01000067">
    <property type="protein sequence ID" value="OIV36960.1"/>
    <property type="molecule type" value="Genomic_DNA"/>
</dbReference>
<evidence type="ECO:0000313" key="1">
    <source>
        <dbReference type="EMBL" id="OIV36960.1"/>
    </source>
</evidence>
<name>A0A1J7C5Y4_9ACTN</name>
<accession>A0A1J7C5Y4</accession>
<sequence>MTAIPLTVGQLYAHVCTERATRPVLLIDTCLWMREEADDRYWPTGPGAVPTEGDEDHHQGPRTGLLVIAASQHAVGAERTGLGASVELLFRDFAEVAHTLVEEIHLHDEDPPVEAALLASRLGPRLHLALLHPDALADTWRTYRETSGPALPPLAAIPPNESAALEITDGTPAVLQPMAFEVACPDHPWGPQAPRLVLYRNREHQDQWALGTAGTGAAWMEQVWTGREWVPASTPYLQWWWASYQEVSTEAARLVGAPARLMGRGTLPAPRRPTARRDGLR</sequence>
<evidence type="ECO:0000313" key="2">
    <source>
        <dbReference type="Proteomes" id="UP000243342"/>
    </source>
</evidence>
<organism evidence="1 2">
    <name type="scientific">Mangrovactinospora gilvigrisea</name>
    <dbReference type="NCBI Taxonomy" id="1428644"/>
    <lineage>
        <taxon>Bacteria</taxon>
        <taxon>Bacillati</taxon>
        <taxon>Actinomycetota</taxon>
        <taxon>Actinomycetes</taxon>
        <taxon>Kitasatosporales</taxon>
        <taxon>Streptomycetaceae</taxon>
        <taxon>Mangrovactinospora</taxon>
    </lineage>
</organism>
<comment type="caution">
    <text evidence="1">The sequence shown here is derived from an EMBL/GenBank/DDBJ whole genome shotgun (WGS) entry which is preliminary data.</text>
</comment>
<gene>
    <name evidence="1" type="ORF">BIV57_13280</name>
</gene>
<proteinExistence type="predicted"/>
<protein>
    <submittedName>
        <fullName evidence="1">Uncharacterized protein</fullName>
    </submittedName>
</protein>
<keyword evidence="2" id="KW-1185">Reference proteome</keyword>
<reference evidence="1 2" key="1">
    <citation type="submission" date="2016-10" db="EMBL/GenBank/DDBJ databases">
        <title>Genome sequence of Streptomyces gilvigriseus MUSC 26.</title>
        <authorList>
            <person name="Lee L.-H."/>
            <person name="Ser H.-L."/>
        </authorList>
    </citation>
    <scope>NUCLEOTIDE SEQUENCE [LARGE SCALE GENOMIC DNA]</scope>
    <source>
        <strain evidence="1 2">MUSC 26</strain>
    </source>
</reference>
<dbReference type="RefSeq" id="WP_071657034.1">
    <property type="nucleotide sequence ID" value="NZ_MLCF01000067.1"/>
</dbReference>
<dbReference type="AlphaFoldDB" id="A0A1J7C5Y4"/>
<dbReference type="Proteomes" id="UP000243342">
    <property type="component" value="Unassembled WGS sequence"/>
</dbReference>